<keyword evidence="1" id="KW-0808">Transferase</keyword>
<sequence>MKVPQSGLVIPAATDDRPGPIVIGAVGGSGTRVVADILMRAGCFMGGELNASSDALAFVGLYDRWAAKALHHWLRDDGPPPSAMGDDLARALQRHVAGITPAHQAWGWKNPRSMLLLPWLAELLPGLRFIHVVRDGRDMALSANQNQPALYAPILGLEAPDDGTPALAAMRYWNRVNLMVAGYGQARLTRRYLRVRFEDLCMDSAPTVDSVLRFAQLPQSLCPACMQLVSAPASIGRWHGVEPSILRQLEMAGTEALCAFGYIAG</sequence>
<comment type="caution">
    <text evidence="1">The sequence shown here is derived from an EMBL/GenBank/DDBJ whole genome shotgun (WGS) entry which is preliminary data.</text>
</comment>
<dbReference type="RefSeq" id="WP_150089844.1">
    <property type="nucleotide sequence ID" value="NZ_JBFUOH010000013.1"/>
</dbReference>
<name>A0A5M8FU11_9GAMM</name>
<organism evidence="1 2">
    <name type="scientific">Thiohalocapsa marina</name>
    <dbReference type="NCBI Taxonomy" id="424902"/>
    <lineage>
        <taxon>Bacteria</taxon>
        <taxon>Pseudomonadati</taxon>
        <taxon>Pseudomonadota</taxon>
        <taxon>Gammaproteobacteria</taxon>
        <taxon>Chromatiales</taxon>
        <taxon>Chromatiaceae</taxon>
        <taxon>Thiohalocapsa</taxon>
    </lineage>
</organism>
<evidence type="ECO:0000313" key="1">
    <source>
        <dbReference type="EMBL" id="KAA6187298.1"/>
    </source>
</evidence>
<dbReference type="InterPro" id="IPR027417">
    <property type="entry name" value="P-loop_NTPase"/>
</dbReference>
<dbReference type="GO" id="GO:0016740">
    <property type="term" value="F:transferase activity"/>
    <property type="evidence" value="ECO:0007669"/>
    <property type="project" value="UniProtKB-KW"/>
</dbReference>
<gene>
    <name evidence="1" type="ORF">F2Q65_01865</name>
</gene>
<keyword evidence="2" id="KW-1185">Reference proteome</keyword>
<evidence type="ECO:0000313" key="2">
    <source>
        <dbReference type="Proteomes" id="UP000322981"/>
    </source>
</evidence>
<dbReference type="OrthoDB" id="9815894at2"/>
<proteinExistence type="predicted"/>
<dbReference type="AlphaFoldDB" id="A0A5M8FU11"/>
<dbReference type="SUPFAM" id="SSF52540">
    <property type="entry name" value="P-loop containing nucleoside triphosphate hydrolases"/>
    <property type="match status" value="1"/>
</dbReference>
<protein>
    <submittedName>
        <fullName evidence="1">Sulfotransferase</fullName>
    </submittedName>
</protein>
<dbReference type="Proteomes" id="UP000322981">
    <property type="component" value="Unassembled WGS sequence"/>
</dbReference>
<accession>A0A5M8FU11</accession>
<dbReference type="EMBL" id="VWXX01000002">
    <property type="protein sequence ID" value="KAA6187298.1"/>
    <property type="molecule type" value="Genomic_DNA"/>
</dbReference>
<reference evidence="1 2" key="1">
    <citation type="submission" date="2019-09" db="EMBL/GenBank/DDBJ databases">
        <title>Whole-genome sequence of the purple sulfur bacterium Thiohalocapsa marina DSM 19078.</title>
        <authorList>
            <person name="Kyndt J.A."/>
            <person name="Meyer T.E."/>
        </authorList>
    </citation>
    <scope>NUCLEOTIDE SEQUENCE [LARGE SCALE GENOMIC DNA]</scope>
    <source>
        <strain evidence="1 2">DSM 19078</strain>
    </source>
</reference>
<dbReference type="Gene3D" id="3.40.50.300">
    <property type="entry name" value="P-loop containing nucleotide triphosphate hydrolases"/>
    <property type="match status" value="1"/>
</dbReference>
<dbReference type="Pfam" id="PF13469">
    <property type="entry name" value="Sulfotransfer_3"/>
    <property type="match status" value="1"/>
</dbReference>